<dbReference type="PANTHER" id="PTHR30411">
    <property type="entry name" value="CYTOPLASMIC PROTEIN"/>
    <property type="match status" value="1"/>
</dbReference>
<dbReference type="InterPro" id="IPR036754">
    <property type="entry name" value="YbaK/aa-tRNA-synt-asso_dom_sf"/>
</dbReference>
<dbReference type="Gene3D" id="3.90.960.10">
    <property type="entry name" value="YbaK/aminoacyl-tRNA synthetase-associated domain"/>
    <property type="match status" value="1"/>
</dbReference>
<evidence type="ECO:0000256" key="3">
    <source>
        <dbReference type="ARBA" id="ARBA00023239"/>
    </source>
</evidence>
<evidence type="ECO:0000259" key="5">
    <source>
        <dbReference type="Pfam" id="PF04073"/>
    </source>
</evidence>
<feature type="domain" description="YbaK/aminoacyl-tRNA synthetase-associated" evidence="5">
    <location>
        <begin position="28"/>
        <end position="146"/>
    </location>
</feature>
<dbReference type="CDD" id="cd00002">
    <property type="entry name" value="YbaK_deacylase"/>
    <property type="match status" value="1"/>
</dbReference>
<evidence type="ECO:0000256" key="1">
    <source>
        <dbReference type="ARBA" id="ARBA00009798"/>
    </source>
</evidence>
<sequence>MAKKTMACRILDTYGIAYELHAYAWSEDALDALSVAKKLEIEPDKIFKTLVLRGDRTGILVAVIPGPSHIDLKRLAMVSHNKRAEMVPVKELPALTGYVRGGVSPLGMKKSYLCYVDRRLNREDVISISAGQRGLQIFLRGTDLIRVLNAKIEDIITDSD</sequence>
<dbReference type="PIRSF" id="PIRSF006181">
    <property type="entry name" value="EbsC_YbaK"/>
    <property type="match status" value="1"/>
</dbReference>
<evidence type="ECO:0000256" key="2">
    <source>
        <dbReference type="ARBA" id="ARBA00022917"/>
    </source>
</evidence>
<dbReference type="InterPro" id="IPR004369">
    <property type="entry name" value="Prolyl-tRNA_editing_YbaK/EbsC"/>
</dbReference>
<evidence type="ECO:0000313" key="6">
    <source>
        <dbReference type="EMBL" id="AUW93355.1"/>
    </source>
</evidence>
<proteinExistence type="inferred from homology"/>
<dbReference type="Proteomes" id="UP000325292">
    <property type="component" value="Chromosome"/>
</dbReference>
<comment type="similarity">
    <text evidence="1 4">Belongs to the prolyl-tRNA editing family. YbaK/EbsC subfamily.</text>
</comment>
<evidence type="ECO:0000313" key="7">
    <source>
        <dbReference type="Proteomes" id="UP000325292"/>
    </source>
</evidence>
<keyword evidence="2 4" id="KW-0648">Protein biosynthesis</keyword>
<dbReference type="EMBL" id="CP019454">
    <property type="protein sequence ID" value="AUW93355.1"/>
    <property type="molecule type" value="Genomic_DNA"/>
</dbReference>
<evidence type="ECO:0000256" key="4">
    <source>
        <dbReference type="PIRNR" id="PIRNR006181"/>
    </source>
</evidence>
<gene>
    <name evidence="6" type="ORF">BXT84_04790</name>
</gene>
<organism evidence="6 7">
    <name type="scientific">Sulfobacillus thermotolerans</name>
    <dbReference type="NCBI Taxonomy" id="338644"/>
    <lineage>
        <taxon>Bacteria</taxon>
        <taxon>Bacillati</taxon>
        <taxon>Bacillota</taxon>
        <taxon>Clostridia</taxon>
        <taxon>Eubacteriales</taxon>
        <taxon>Clostridiales Family XVII. Incertae Sedis</taxon>
        <taxon>Sulfobacillus</taxon>
    </lineage>
</organism>
<dbReference type="Pfam" id="PF04073">
    <property type="entry name" value="tRNA_edit"/>
    <property type="match status" value="1"/>
</dbReference>
<name>A0ABN5GY03_9FIRM</name>
<accession>A0ABN5GY03</accession>
<reference evidence="6 7" key="1">
    <citation type="journal article" date="2019" name="Sci. Rep.">
        <title>Sulfobacillus thermotolerans: new insights into resistance and metabolic capacities of acidophilic chemolithotrophs.</title>
        <authorList>
            <person name="Panyushkina A.E."/>
            <person name="Babenko V.V."/>
            <person name="Nikitina A.S."/>
            <person name="Selezneva O.V."/>
            <person name="Tsaplina I.A."/>
            <person name="Letarova M.A."/>
            <person name="Kostryukova E.S."/>
            <person name="Letarov A.V."/>
        </authorList>
    </citation>
    <scope>NUCLEOTIDE SEQUENCE [LARGE SCALE GENOMIC DNA]</scope>
    <source>
        <strain evidence="6 7">Kr1</strain>
    </source>
</reference>
<dbReference type="PANTHER" id="PTHR30411:SF0">
    <property type="entry name" value="CYS-TRNA(PRO)_CYS-TRNA(CYS) DEACYLASE YBAK"/>
    <property type="match status" value="1"/>
</dbReference>
<keyword evidence="7" id="KW-1185">Reference proteome</keyword>
<dbReference type="SUPFAM" id="SSF55826">
    <property type="entry name" value="YbaK/ProRS associated domain"/>
    <property type="match status" value="1"/>
</dbReference>
<dbReference type="EC" id="4.2.-.-" evidence="4"/>
<protein>
    <recommendedName>
        <fullName evidence="4">Cys-tRNA(Pro)/Cys-tRNA(Cys) deacylase</fullName>
        <ecNumber evidence="4">4.2.-.-</ecNumber>
    </recommendedName>
</protein>
<dbReference type="NCBIfam" id="TIGR00011">
    <property type="entry name" value="YbaK_EbsC"/>
    <property type="match status" value="1"/>
</dbReference>
<keyword evidence="3 4" id="KW-0456">Lyase</keyword>
<dbReference type="InterPro" id="IPR007214">
    <property type="entry name" value="YbaK/aa-tRNA-synth-assoc-dom"/>
</dbReference>